<dbReference type="EMBL" id="WMCP01000033">
    <property type="protein sequence ID" value="MCF2303814.1"/>
    <property type="molecule type" value="Genomic_DNA"/>
</dbReference>
<reference evidence="3" key="1">
    <citation type="submission" date="2019-11" db="EMBL/GenBank/DDBJ databases">
        <title>Comparative genomics of photobacteria reveal adaptation to distinct habitats.</title>
        <authorList>
            <person name="Fuertes-Perez S."/>
            <person name="Hilgarth M."/>
            <person name="Vogel R.F."/>
        </authorList>
    </citation>
    <scope>NUCLEOTIDE SEQUENCE</scope>
    <source>
        <strain evidence="3">TMW2.2145</strain>
    </source>
</reference>
<evidence type="ECO:0000313" key="4">
    <source>
        <dbReference type="Proteomes" id="UP000813876"/>
    </source>
</evidence>
<evidence type="ECO:0000256" key="2">
    <source>
        <dbReference type="SAM" id="Phobius"/>
    </source>
</evidence>
<organism evidence="3 4">
    <name type="scientific">Photobacterium phosphoreum</name>
    <dbReference type="NCBI Taxonomy" id="659"/>
    <lineage>
        <taxon>Bacteria</taxon>
        <taxon>Pseudomonadati</taxon>
        <taxon>Pseudomonadota</taxon>
        <taxon>Gammaproteobacteria</taxon>
        <taxon>Vibrionales</taxon>
        <taxon>Vibrionaceae</taxon>
        <taxon>Photobacterium</taxon>
    </lineage>
</organism>
<dbReference type="RefSeq" id="WP_082960808.1">
    <property type="nucleotide sequence ID" value="NZ_LZFG01000059.1"/>
</dbReference>
<feature type="transmembrane region" description="Helical" evidence="2">
    <location>
        <begin position="112"/>
        <end position="131"/>
    </location>
</feature>
<keyword evidence="2" id="KW-1133">Transmembrane helix</keyword>
<keyword evidence="2" id="KW-0472">Membrane</keyword>
<sequence>MSDKNIPVDLKEAYLQEMQCEVILFREELKEIHTESVVRIGITQEIIETQLNNANEALNKYTQAANVHFSTTKKELKDIAENELKETITKSFLEANKQLLVLHKPKRNISDIVISAFVFSAIGLTIGLLLANNISFK</sequence>
<evidence type="ECO:0000313" key="3">
    <source>
        <dbReference type="EMBL" id="MCF2303814.1"/>
    </source>
</evidence>
<dbReference type="Proteomes" id="UP000813876">
    <property type="component" value="Unassembled WGS sequence"/>
</dbReference>
<name>A0AAW5A2R9_PHOPO</name>
<keyword evidence="1" id="KW-0175">Coiled coil</keyword>
<gene>
    <name evidence="3" type="ORF">GLP33_19020</name>
</gene>
<feature type="coiled-coil region" evidence="1">
    <location>
        <begin position="15"/>
        <end position="64"/>
    </location>
</feature>
<comment type="caution">
    <text evidence="3">The sequence shown here is derived from an EMBL/GenBank/DDBJ whole genome shotgun (WGS) entry which is preliminary data.</text>
</comment>
<keyword evidence="2" id="KW-0812">Transmembrane</keyword>
<dbReference type="AlphaFoldDB" id="A0AAW5A2R9"/>
<evidence type="ECO:0008006" key="5">
    <source>
        <dbReference type="Google" id="ProtNLM"/>
    </source>
</evidence>
<proteinExistence type="predicted"/>
<evidence type="ECO:0000256" key="1">
    <source>
        <dbReference type="SAM" id="Coils"/>
    </source>
</evidence>
<accession>A0AAW5A2R9</accession>
<protein>
    <recommendedName>
        <fullName evidence="5">Conjugal transfer protein TraM</fullName>
    </recommendedName>
</protein>
<dbReference type="GeneID" id="69966435"/>